<protein>
    <submittedName>
        <fullName evidence="9">Nuclease HARBI1</fullName>
    </submittedName>
</protein>
<dbReference type="AlphaFoldDB" id="A0A8D8X0Z9"/>
<proteinExistence type="inferred from homology"/>
<dbReference type="PANTHER" id="PTHR22930:SF289">
    <property type="entry name" value="DDE TNP4 DOMAIN-CONTAINING PROTEIN-RELATED"/>
    <property type="match status" value="1"/>
</dbReference>
<dbReference type="GO" id="GO:0046872">
    <property type="term" value="F:metal ion binding"/>
    <property type="evidence" value="ECO:0007669"/>
    <property type="project" value="UniProtKB-KW"/>
</dbReference>
<evidence type="ECO:0000256" key="6">
    <source>
        <dbReference type="ARBA" id="ARBA00022801"/>
    </source>
</evidence>
<evidence type="ECO:0000256" key="7">
    <source>
        <dbReference type="ARBA" id="ARBA00023242"/>
    </source>
</evidence>
<keyword evidence="6" id="KW-0378">Hydrolase</keyword>
<dbReference type="InterPro" id="IPR027806">
    <property type="entry name" value="HARBI1_dom"/>
</dbReference>
<dbReference type="InterPro" id="IPR045249">
    <property type="entry name" value="HARBI1-like"/>
</dbReference>
<comment type="subcellular location">
    <subcellularLocation>
        <location evidence="2">Nucleus</location>
    </subcellularLocation>
</comment>
<accession>A0A8D8X0Z9</accession>
<evidence type="ECO:0000256" key="2">
    <source>
        <dbReference type="ARBA" id="ARBA00004123"/>
    </source>
</evidence>
<dbReference type="GO" id="GO:0016787">
    <property type="term" value="F:hydrolase activity"/>
    <property type="evidence" value="ECO:0007669"/>
    <property type="project" value="UniProtKB-KW"/>
</dbReference>
<organism evidence="9">
    <name type="scientific">Cacopsylla melanoneura</name>
    <dbReference type="NCBI Taxonomy" id="428564"/>
    <lineage>
        <taxon>Eukaryota</taxon>
        <taxon>Metazoa</taxon>
        <taxon>Ecdysozoa</taxon>
        <taxon>Arthropoda</taxon>
        <taxon>Hexapoda</taxon>
        <taxon>Insecta</taxon>
        <taxon>Pterygota</taxon>
        <taxon>Neoptera</taxon>
        <taxon>Paraneoptera</taxon>
        <taxon>Hemiptera</taxon>
        <taxon>Sternorrhyncha</taxon>
        <taxon>Psylloidea</taxon>
        <taxon>Psyllidae</taxon>
        <taxon>Psyllinae</taxon>
        <taxon>Cacopsylla</taxon>
    </lineage>
</organism>
<reference evidence="9" key="1">
    <citation type="submission" date="2021-05" db="EMBL/GenBank/DDBJ databases">
        <authorList>
            <person name="Alioto T."/>
            <person name="Alioto T."/>
            <person name="Gomez Garrido J."/>
        </authorList>
    </citation>
    <scope>NUCLEOTIDE SEQUENCE</scope>
</reference>
<feature type="domain" description="DDE Tnp4" evidence="8">
    <location>
        <begin position="79"/>
        <end position="232"/>
    </location>
</feature>
<evidence type="ECO:0000313" key="9">
    <source>
        <dbReference type="EMBL" id="CAG6677809.1"/>
    </source>
</evidence>
<keyword evidence="5" id="KW-0479">Metal-binding</keyword>
<keyword evidence="4" id="KW-0540">Nuclease</keyword>
<dbReference type="EMBL" id="HBUF01243708">
    <property type="protein sequence ID" value="CAG6677809.1"/>
    <property type="molecule type" value="Transcribed_RNA"/>
</dbReference>
<keyword evidence="7" id="KW-0539">Nucleus</keyword>
<dbReference type="GO" id="GO:0005634">
    <property type="term" value="C:nucleus"/>
    <property type="evidence" value="ECO:0007669"/>
    <property type="project" value="UniProtKB-SubCell"/>
</dbReference>
<dbReference type="PANTHER" id="PTHR22930">
    <property type="match status" value="1"/>
</dbReference>
<evidence type="ECO:0000256" key="4">
    <source>
        <dbReference type="ARBA" id="ARBA00022722"/>
    </source>
</evidence>
<evidence type="ECO:0000256" key="1">
    <source>
        <dbReference type="ARBA" id="ARBA00001968"/>
    </source>
</evidence>
<evidence type="ECO:0000259" key="8">
    <source>
        <dbReference type="Pfam" id="PF13359"/>
    </source>
</evidence>
<evidence type="ECO:0000256" key="5">
    <source>
        <dbReference type="ARBA" id="ARBA00022723"/>
    </source>
</evidence>
<dbReference type="Pfam" id="PF13359">
    <property type="entry name" value="DDE_Tnp_4"/>
    <property type="match status" value="1"/>
</dbReference>
<comment type="cofactor">
    <cofactor evidence="1">
        <name>a divalent metal cation</name>
        <dbReference type="ChEBI" id="CHEBI:60240"/>
    </cofactor>
</comment>
<dbReference type="GO" id="GO:0004518">
    <property type="term" value="F:nuclease activity"/>
    <property type="evidence" value="ECO:0007669"/>
    <property type="project" value="UniProtKB-KW"/>
</dbReference>
<name>A0A8D8X0Z9_9HEMI</name>
<sequence>MNRLLLTLRFYATGCFTISAGDFIGVSKTCAFGIIEEVTEAIVSLRHQHIYMPNSPEEMTRISGKFSQMARFPRVIGVVDGTHIRMQSIGGNFAETYRNRKGYFSKNVLVVAGPDLEIQHIITLWPGSIHDQTVFNGSSLESKFVNQEFANYHLLGDSGYECRPYLLTPVTRVMTPEENSYNESLIRTRVTVERLFGVWKKRFPILSLGIRVSEPKAVKADFYIMACAVLHNIACRQREGDPPEEIQGLPEGDLENHEVVNDGPVGNNPRYENRNRLINGWFANLHV</sequence>
<comment type="similarity">
    <text evidence="3">Belongs to the HARBI1 family.</text>
</comment>
<evidence type="ECO:0000256" key="3">
    <source>
        <dbReference type="ARBA" id="ARBA00006958"/>
    </source>
</evidence>